<protein>
    <submittedName>
        <fullName evidence="1">Uncharacterized protein</fullName>
    </submittedName>
</protein>
<comment type="caution">
    <text evidence="1">The sequence shown here is derived from an EMBL/GenBank/DDBJ whole genome shotgun (WGS) entry which is preliminary data.</text>
</comment>
<sequence>MRQAIELTWAGAWVIRSSSSTTARLLLMAFVSLQSLHRKPAVFLPDPTAM</sequence>
<dbReference type="AlphaFoldDB" id="A0A091AR45"/>
<name>A0A091AR45_9GAMM</name>
<organism evidence="1 2">
    <name type="scientific">Arenimonas metalli CF5-1</name>
    <dbReference type="NCBI Taxonomy" id="1384056"/>
    <lineage>
        <taxon>Bacteria</taxon>
        <taxon>Pseudomonadati</taxon>
        <taxon>Pseudomonadota</taxon>
        <taxon>Gammaproteobacteria</taxon>
        <taxon>Lysobacterales</taxon>
        <taxon>Lysobacteraceae</taxon>
        <taxon>Arenimonas</taxon>
    </lineage>
</organism>
<dbReference type="Proteomes" id="UP000029393">
    <property type="component" value="Unassembled WGS sequence"/>
</dbReference>
<proteinExistence type="predicted"/>
<accession>A0A091AR45</accession>
<dbReference type="EMBL" id="AVCK01000063">
    <property type="protein sequence ID" value="KFN41617.1"/>
    <property type="molecule type" value="Genomic_DNA"/>
</dbReference>
<keyword evidence="2" id="KW-1185">Reference proteome</keyword>
<gene>
    <name evidence="1" type="ORF">N787_04880</name>
</gene>
<evidence type="ECO:0000313" key="2">
    <source>
        <dbReference type="Proteomes" id="UP000029393"/>
    </source>
</evidence>
<evidence type="ECO:0000313" key="1">
    <source>
        <dbReference type="EMBL" id="KFN41617.1"/>
    </source>
</evidence>
<reference evidence="1 2" key="1">
    <citation type="submission" date="2013-09" db="EMBL/GenBank/DDBJ databases">
        <title>Genome sequencing of Arenimonas metalli.</title>
        <authorList>
            <person name="Chen F."/>
            <person name="Wang G."/>
        </authorList>
    </citation>
    <scope>NUCLEOTIDE SEQUENCE [LARGE SCALE GENOMIC DNA]</scope>
    <source>
        <strain evidence="1 2">CF5-1</strain>
    </source>
</reference>